<feature type="compositionally biased region" description="Basic and acidic residues" evidence="1">
    <location>
        <begin position="1"/>
        <end position="20"/>
    </location>
</feature>
<feature type="region of interest" description="Disordered" evidence="1">
    <location>
        <begin position="520"/>
        <end position="588"/>
    </location>
</feature>
<dbReference type="OrthoDB" id="3058472at2759"/>
<reference evidence="3" key="2">
    <citation type="submission" date="2015-01" db="EMBL/GenBank/DDBJ databases">
        <title>Evolutionary Origins and Diversification of the Mycorrhizal Mutualists.</title>
        <authorList>
            <consortium name="DOE Joint Genome Institute"/>
            <consortium name="Mycorrhizal Genomics Consortium"/>
            <person name="Kohler A."/>
            <person name="Kuo A."/>
            <person name="Nagy L.G."/>
            <person name="Floudas D."/>
            <person name="Copeland A."/>
            <person name="Barry K.W."/>
            <person name="Cichocki N."/>
            <person name="Veneault-Fourrey C."/>
            <person name="LaButti K."/>
            <person name="Lindquist E.A."/>
            <person name="Lipzen A."/>
            <person name="Lundell T."/>
            <person name="Morin E."/>
            <person name="Murat C."/>
            <person name="Riley R."/>
            <person name="Ohm R."/>
            <person name="Sun H."/>
            <person name="Tunlid A."/>
            <person name="Henrissat B."/>
            <person name="Grigoriev I.V."/>
            <person name="Hibbett D.S."/>
            <person name="Martin F."/>
        </authorList>
    </citation>
    <scope>NUCLEOTIDE SEQUENCE [LARGE SCALE GENOMIC DNA]</scope>
    <source>
        <strain evidence="3">LaAM-08-1</strain>
    </source>
</reference>
<evidence type="ECO:0000313" key="3">
    <source>
        <dbReference type="Proteomes" id="UP000054477"/>
    </source>
</evidence>
<feature type="compositionally biased region" description="Basic residues" evidence="1">
    <location>
        <begin position="547"/>
        <end position="569"/>
    </location>
</feature>
<feature type="region of interest" description="Disordered" evidence="1">
    <location>
        <begin position="231"/>
        <end position="267"/>
    </location>
</feature>
<feature type="compositionally biased region" description="Low complexity" evidence="1">
    <location>
        <begin position="35"/>
        <end position="46"/>
    </location>
</feature>
<feature type="compositionally biased region" description="Polar residues" evidence="1">
    <location>
        <begin position="365"/>
        <end position="379"/>
    </location>
</feature>
<feature type="compositionally biased region" description="Polar residues" evidence="1">
    <location>
        <begin position="257"/>
        <end position="266"/>
    </location>
</feature>
<protein>
    <submittedName>
        <fullName evidence="2">Uncharacterized protein</fullName>
    </submittedName>
</protein>
<feature type="compositionally biased region" description="Low complexity" evidence="1">
    <location>
        <begin position="180"/>
        <end position="197"/>
    </location>
</feature>
<gene>
    <name evidence="2" type="ORF">K443DRAFT_684278</name>
</gene>
<feature type="region of interest" description="Disordered" evidence="1">
    <location>
        <begin position="609"/>
        <end position="628"/>
    </location>
</feature>
<evidence type="ECO:0000313" key="2">
    <source>
        <dbReference type="EMBL" id="KIJ93704.1"/>
    </source>
</evidence>
<name>A0A0C9WIX5_9AGAR</name>
<feature type="region of interest" description="Disordered" evidence="1">
    <location>
        <begin position="1"/>
        <end position="101"/>
    </location>
</feature>
<feature type="region of interest" description="Disordered" evidence="1">
    <location>
        <begin position="162"/>
        <end position="207"/>
    </location>
</feature>
<feature type="compositionally biased region" description="Polar residues" evidence="1">
    <location>
        <begin position="520"/>
        <end position="529"/>
    </location>
</feature>
<feature type="region of interest" description="Disordered" evidence="1">
    <location>
        <begin position="350"/>
        <end position="388"/>
    </location>
</feature>
<organism evidence="2 3">
    <name type="scientific">Laccaria amethystina LaAM-08-1</name>
    <dbReference type="NCBI Taxonomy" id="1095629"/>
    <lineage>
        <taxon>Eukaryota</taxon>
        <taxon>Fungi</taxon>
        <taxon>Dikarya</taxon>
        <taxon>Basidiomycota</taxon>
        <taxon>Agaricomycotina</taxon>
        <taxon>Agaricomycetes</taxon>
        <taxon>Agaricomycetidae</taxon>
        <taxon>Agaricales</taxon>
        <taxon>Agaricineae</taxon>
        <taxon>Hydnangiaceae</taxon>
        <taxon>Laccaria</taxon>
    </lineage>
</organism>
<feature type="compositionally biased region" description="Polar residues" evidence="1">
    <location>
        <begin position="47"/>
        <end position="56"/>
    </location>
</feature>
<feature type="compositionally biased region" description="Basic residues" evidence="1">
    <location>
        <begin position="617"/>
        <end position="626"/>
    </location>
</feature>
<dbReference type="EMBL" id="KN838829">
    <property type="protein sequence ID" value="KIJ93704.1"/>
    <property type="molecule type" value="Genomic_DNA"/>
</dbReference>
<sequence length="709" mass="78839">MADYEFRRTSREPSHLRQTDPEADDAINRSLTRNSHLSHASHASASTKSWVYSTQQNPPPPPPVEPSLETSSIRPPRPLPDPKLHPQRFHAVNPTEGLGDEEDEEYMNIEPNGPGLELGYLHGIGKGHKLNTFGSSSQTGSGGGKSFVGGFVSGMKRLPRMMLRSRGSGEKRRFFRRGPTSNTEGTESSTGMTTGNTLPQYASNPSTPVAGLPNVQYVQAMDMPTPMAPSTEVLAPSFSPSAPIPRVRGPSFRVTPPSESIANEESAQFYDEQYDSRPQVYDEHPQQYQSRPQVYEDRPLDQSHFVDEDDSTARPHTGRIPTVMMYQDSQEPHHNDPPPVPMVIPSHASARSFAHTPAHSRAHTPSRSPARTPTRTPSRSPAIPPLNLVSTRRHTAQTHDTDPNIQSPANAVNRHHRKMTLSPSPTSRNTMMTSATSYYDPSFTSNLSPVERFFKTLYHLPWIAHERVTIDYRPGDSRAKRDGKRRVKKPMSSWYRDVMAKRRTADIDLLSSGTTSMRTSAATNLTLGSPMSPVSGRSSKRTSDRRDRHRDHHHHHHKKSSHRRHKSRRPTSTSTEGEPPRSASPIIPTAYPYTYPSYPYAFPTYMPPPPPPLPTHKSPRGPRSHRQATTYPAGYMQYQPMQAPPPPAPIPPQTQMFMLQSSPTMTQTTVEGQPMQQGQILSPVYMQVVPGSYSPDTKPAIPPQASTAG</sequence>
<dbReference type="Proteomes" id="UP000054477">
    <property type="component" value="Unassembled WGS sequence"/>
</dbReference>
<accession>A0A0C9WIX5</accession>
<dbReference type="STRING" id="1095629.A0A0C9WIX5"/>
<reference evidence="2 3" key="1">
    <citation type="submission" date="2014-04" db="EMBL/GenBank/DDBJ databases">
        <authorList>
            <consortium name="DOE Joint Genome Institute"/>
            <person name="Kuo A."/>
            <person name="Kohler A."/>
            <person name="Nagy L.G."/>
            <person name="Floudas D."/>
            <person name="Copeland A."/>
            <person name="Barry K.W."/>
            <person name="Cichocki N."/>
            <person name="Veneault-Fourrey C."/>
            <person name="LaButti K."/>
            <person name="Lindquist E.A."/>
            <person name="Lipzen A."/>
            <person name="Lundell T."/>
            <person name="Morin E."/>
            <person name="Murat C."/>
            <person name="Sun H."/>
            <person name="Tunlid A."/>
            <person name="Henrissat B."/>
            <person name="Grigoriev I.V."/>
            <person name="Hibbett D.S."/>
            <person name="Martin F."/>
            <person name="Nordberg H.P."/>
            <person name="Cantor M.N."/>
            <person name="Hua S.X."/>
        </authorList>
    </citation>
    <scope>NUCLEOTIDE SEQUENCE [LARGE SCALE GENOMIC DNA]</scope>
    <source>
        <strain evidence="2 3">LaAM-08-1</strain>
    </source>
</reference>
<keyword evidence="3" id="KW-1185">Reference proteome</keyword>
<evidence type="ECO:0000256" key="1">
    <source>
        <dbReference type="SAM" id="MobiDB-lite"/>
    </source>
</evidence>
<dbReference type="AlphaFoldDB" id="A0A0C9WIX5"/>
<feature type="compositionally biased region" description="Polar residues" evidence="1">
    <location>
        <begin position="198"/>
        <end position="207"/>
    </location>
</feature>
<proteinExistence type="predicted"/>
<dbReference type="HOGENOM" id="CLU_407114_0_0_1"/>